<sequence>MGDKRDAKADDGFLVGYSTISKAYRVFNKRMQTIEETVHVKFDETNPFSSPSYSDNNDIDQWPNSYF</sequence>
<proteinExistence type="predicted"/>
<dbReference type="Pfam" id="PF25597">
    <property type="entry name" value="SH3_retrovirus"/>
    <property type="match status" value="1"/>
</dbReference>
<evidence type="ECO:0000313" key="3">
    <source>
        <dbReference type="EMBL" id="KAJ9552881.1"/>
    </source>
</evidence>
<feature type="region of interest" description="Disordered" evidence="1">
    <location>
        <begin position="44"/>
        <end position="67"/>
    </location>
</feature>
<comment type="caution">
    <text evidence="3">The sequence shown here is derived from an EMBL/GenBank/DDBJ whole genome shotgun (WGS) entry which is preliminary data.</text>
</comment>
<evidence type="ECO:0000259" key="2">
    <source>
        <dbReference type="Pfam" id="PF25597"/>
    </source>
</evidence>
<reference evidence="3" key="1">
    <citation type="submission" date="2023-03" db="EMBL/GenBank/DDBJ databases">
        <title>Chromosome-scale reference genome and RAD-based genetic map of yellow starthistle (Centaurea solstitialis) reveal putative structural variation and QTLs associated with invader traits.</title>
        <authorList>
            <person name="Reatini B."/>
            <person name="Cang F.A."/>
            <person name="Jiang Q."/>
            <person name="Mckibben M.T.W."/>
            <person name="Barker M.S."/>
            <person name="Rieseberg L.H."/>
            <person name="Dlugosch K.M."/>
        </authorList>
    </citation>
    <scope>NUCLEOTIDE SEQUENCE</scope>
    <source>
        <strain evidence="3">CAN-66</strain>
        <tissue evidence="3">Leaf</tissue>
    </source>
</reference>
<dbReference type="Proteomes" id="UP001172457">
    <property type="component" value="Chromosome 4"/>
</dbReference>
<feature type="compositionally biased region" description="Polar residues" evidence="1">
    <location>
        <begin position="46"/>
        <end position="56"/>
    </location>
</feature>
<organism evidence="3 4">
    <name type="scientific">Centaurea solstitialis</name>
    <name type="common">yellow star-thistle</name>
    <dbReference type="NCBI Taxonomy" id="347529"/>
    <lineage>
        <taxon>Eukaryota</taxon>
        <taxon>Viridiplantae</taxon>
        <taxon>Streptophyta</taxon>
        <taxon>Embryophyta</taxon>
        <taxon>Tracheophyta</taxon>
        <taxon>Spermatophyta</taxon>
        <taxon>Magnoliopsida</taxon>
        <taxon>eudicotyledons</taxon>
        <taxon>Gunneridae</taxon>
        <taxon>Pentapetalae</taxon>
        <taxon>asterids</taxon>
        <taxon>campanulids</taxon>
        <taxon>Asterales</taxon>
        <taxon>Asteraceae</taxon>
        <taxon>Carduoideae</taxon>
        <taxon>Cardueae</taxon>
        <taxon>Centaureinae</taxon>
        <taxon>Centaurea</taxon>
    </lineage>
</organism>
<dbReference type="InterPro" id="IPR057670">
    <property type="entry name" value="SH3_retrovirus"/>
</dbReference>
<evidence type="ECO:0000313" key="4">
    <source>
        <dbReference type="Proteomes" id="UP001172457"/>
    </source>
</evidence>
<feature type="domain" description="Retroviral polymerase SH3-like" evidence="2">
    <location>
        <begin position="3"/>
        <end position="51"/>
    </location>
</feature>
<gene>
    <name evidence="3" type="ORF">OSB04_016926</name>
</gene>
<dbReference type="AlphaFoldDB" id="A0AA38TCY7"/>
<dbReference type="EMBL" id="JARYMX010000004">
    <property type="protein sequence ID" value="KAJ9552881.1"/>
    <property type="molecule type" value="Genomic_DNA"/>
</dbReference>
<evidence type="ECO:0000256" key="1">
    <source>
        <dbReference type="SAM" id="MobiDB-lite"/>
    </source>
</evidence>
<protein>
    <recommendedName>
        <fullName evidence="2">Retroviral polymerase SH3-like domain-containing protein</fullName>
    </recommendedName>
</protein>
<name>A0AA38TCY7_9ASTR</name>
<accession>A0AA38TCY7</accession>
<keyword evidence="4" id="KW-1185">Reference proteome</keyword>